<dbReference type="AlphaFoldDB" id="K5VWZ4"/>
<keyword evidence="1" id="KW-0812">Transmembrane</keyword>
<organism evidence="2 3">
    <name type="scientific">Phanerochaete carnosa (strain HHB-10118-sp)</name>
    <name type="common">White-rot fungus</name>
    <name type="synonym">Peniophora carnosa</name>
    <dbReference type="NCBI Taxonomy" id="650164"/>
    <lineage>
        <taxon>Eukaryota</taxon>
        <taxon>Fungi</taxon>
        <taxon>Dikarya</taxon>
        <taxon>Basidiomycota</taxon>
        <taxon>Agaricomycotina</taxon>
        <taxon>Agaricomycetes</taxon>
        <taxon>Polyporales</taxon>
        <taxon>Phanerochaetaceae</taxon>
        <taxon>Phanerochaete</taxon>
    </lineage>
</organism>
<proteinExistence type="predicted"/>
<protein>
    <submittedName>
        <fullName evidence="2">Uncharacterized protein</fullName>
    </submittedName>
</protein>
<evidence type="ECO:0000313" key="2">
    <source>
        <dbReference type="EMBL" id="EKM51129.1"/>
    </source>
</evidence>
<keyword evidence="1" id="KW-1133">Transmembrane helix</keyword>
<evidence type="ECO:0000313" key="3">
    <source>
        <dbReference type="Proteomes" id="UP000008370"/>
    </source>
</evidence>
<dbReference type="RefSeq" id="XP_007400285.1">
    <property type="nucleotide sequence ID" value="XM_007400223.1"/>
</dbReference>
<dbReference type="HOGENOM" id="CLU_1971307_0_0_1"/>
<gene>
    <name evidence="2" type="ORF">PHACADRAFT_263123</name>
</gene>
<reference evidence="2 3" key="1">
    <citation type="journal article" date="2012" name="BMC Genomics">
        <title>Comparative genomics of the white-rot fungi, Phanerochaete carnosa and P. chrysosporium, to elucidate the genetic basis of the distinct wood types they colonize.</title>
        <authorList>
            <person name="Suzuki H."/>
            <person name="MacDonald J."/>
            <person name="Syed K."/>
            <person name="Salamov A."/>
            <person name="Hori C."/>
            <person name="Aerts A."/>
            <person name="Henrissat B."/>
            <person name="Wiebenga A."/>
            <person name="vanKuyk P.A."/>
            <person name="Barry K."/>
            <person name="Lindquist E."/>
            <person name="LaButti K."/>
            <person name="Lapidus A."/>
            <person name="Lucas S."/>
            <person name="Coutinho P."/>
            <person name="Gong Y."/>
            <person name="Samejima M."/>
            <person name="Mahadevan R."/>
            <person name="Abou-Zaid M."/>
            <person name="de Vries R.P."/>
            <person name="Igarashi K."/>
            <person name="Yadav J.S."/>
            <person name="Grigoriev I.V."/>
            <person name="Master E.R."/>
        </authorList>
    </citation>
    <scope>NUCLEOTIDE SEQUENCE [LARGE SCALE GENOMIC DNA]</scope>
    <source>
        <strain evidence="2 3">HHB-10118-sp</strain>
    </source>
</reference>
<sequence length="127" mass="14033">MESTGYTTARGAEVVSSTENMLRVVGGVWLRNVEEWRLVKLLRALFVVLSSQLIISTLYTYGSPNYPGYPSHQYHRNKPAHSPGLHSLPASYSVQITVRLARAARPLLRDGNPAGLCRKLEAAQAVQ</sequence>
<feature type="transmembrane region" description="Helical" evidence="1">
    <location>
        <begin position="41"/>
        <end position="61"/>
    </location>
</feature>
<dbReference type="GeneID" id="18918466"/>
<dbReference type="EMBL" id="JH930477">
    <property type="protein sequence ID" value="EKM51129.1"/>
    <property type="molecule type" value="Genomic_DNA"/>
</dbReference>
<keyword evidence="3" id="KW-1185">Reference proteome</keyword>
<accession>K5VWZ4</accession>
<dbReference type="InParanoid" id="K5VWZ4"/>
<keyword evidence="1" id="KW-0472">Membrane</keyword>
<evidence type="ECO:0000256" key="1">
    <source>
        <dbReference type="SAM" id="Phobius"/>
    </source>
</evidence>
<dbReference type="Proteomes" id="UP000008370">
    <property type="component" value="Unassembled WGS sequence"/>
</dbReference>
<name>K5VWZ4_PHACS</name>
<dbReference type="KEGG" id="pco:PHACADRAFT_263123"/>